<geneLocation type="plasmid" evidence="3"/>
<sequence length="88" mass="9491">MKLGEQTNPTYINQQFVNPFGSSVVFPPLIVQSYTASYNNSYDGLTGTMIYGMSGTTGHQGRDAGVPGVREQWPHQPSSNDATDGALH</sequence>
<protein>
    <submittedName>
        <fullName evidence="2">Uncharacterized protein</fullName>
    </submittedName>
</protein>
<feature type="region of interest" description="Disordered" evidence="1">
    <location>
        <begin position="56"/>
        <end position="88"/>
    </location>
</feature>
<proteinExistence type="predicted"/>
<evidence type="ECO:0000256" key="1">
    <source>
        <dbReference type="SAM" id="MobiDB-lite"/>
    </source>
</evidence>
<dbReference type="EMBL" id="CP015960">
    <property type="protein sequence ID" value="QLB67989.1"/>
    <property type="molecule type" value="Genomic_DNA"/>
</dbReference>
<dbReference type="Proteomes" id="UP000509548">
    <property type="component" value="Plasmid unnamed"/>
</dbReference>
<accession>A0A9Q6SB09</accession>
<name>A0A9Q6SB09_9BURK</name>
<reference evidence="2 3" key="1">
    <citation type="journal article" date="2014" name="Genome Announc.">
        <title>Draft Genome Sequence of the Haloacid-Degrading Burkholderia caribensis Strain MBA4.</title>
        <authorList>
            <person name="Pan Y."/>
            <person name="Kong K.F."/>
            <person name="Tsang J.S."/>
        </authorList>
    </citation>
    <scope>NUCLEOTIDE SEQUENCE [LARGE SCALE GENOMIC DNA]</scope>
    <source>
        <strain evidence="2 3">852011</strain>
    </source>
</reference>
<dbReference type="AlphaFoldDB" id="A0A9Q6SB09"/>
<evidence type="ECO:0000313" key="3">
    <source>
        <dbReference type="Proteomes" id="UP000509548"/>
    </source>
</evidence>
<gene>
    <name evidence="2" type="ORF">A9O66_37180</name>
</gene>
<organism evidence="2 3">
    <name type="scientific">Paraburkholderia caribensis</name>
    <dbReference type="NCBI Taxonomy" id="75105"/>
    <lineage>
        <taxon>Bacteria</taxon>
        <taxon>Pseudomonadati</taxon>
        <taxon>Pseudomonadota</taxon>
        <taxon>Betaproteobacteria</taxon>
        <taxon>Burkholderiales</taxon>
        <taxon>Burkholderiaceae</taxon>
        <taxon>Paraburkholderia</taxon>
    </lineage>
</organism>
<evidence type="ECO:0000313" key="2">
    <source>
        <dbReference type="EMBL" id="QLB67989.1"/>
    </source>
</evidence>
<keyword evidence="2" id="KW-0614">Plasmid</keyword>